<gene>
    <name evidence="1" type="ORF">HRI_003679100</name>
</gene>
<evidence type="ECO:0000313" key="2">
    <source>
        <dbReference type="Proteomes" id="UP001165190"/>
    </source>
</evidence>
<name>A0A9W7MFQ8_HIBTR</name>
<protein>
    <submittedName>
        <fullName evidence="1">Uncharacterized protein</fullName>
    </submittedName>
</protein>
<keyword evidence="2" id="KW-1185">Reference proteome</keyword>
<organism evidence="1 2">
    <name type="scientific">Hibiscus trionum</name>
    <name type="common">Flower of an hour</name>
    <dbReference type="NCBI Taxonomy" id="183268"/>
    <lineage>
        <taxon>Eukaryota</taxon>
        <taxon>Viridiplantae</taxon>
        <taxon>Streptophyta</taxon>
        <taxon>Embryophyta</taxon>
        <taxon>Tracheophyta</taxon>
        <taxon>Spermatophyta</taxon>
        <taxon>Magnoliopsida</taxon>
        <taxon>eudicotyledons</taxon>
        <taxon>Gunneridae</taxon>
        <taxon>Pentapetalae</taxon>
        <taxon>rosids</taxon>
        <taxon>malvids</taxon>
        <taxon>Malvales</taxon>
        <taxon>Malvaceae</taxon>
        <taxon>Malvoideae</taxon>
        <taxon>Hibiscus</taxon>
    </lineage>
</organism>
<dbReference type="PANTHER" id="PTHR47885">
    <property type="entry name" value="AP-5 COMPLEX SUBUNIT ZETA-1"/>
    <property type="match status" value="1"/>
</dbReference>
<sequence length="66" mass="7419">MDDPAIRLSVLGPSRPSYGHTHNPGRVSWNDGGTKMIAHIPFYILGEQEGPPFHDFSFLDVISRKR</sequence>
<reference evidence="1" key="1">
    <citation type="submission" date="2023-05" db="EMBL/GenBank/DDBJ databases">
        <title>Genome and transcriptome analyses reveal genes involved in the formation of fine ridges on petal epidermal cells in Hibiscus trionum.</title>
        <authorList>
            <person name="Koshimizu S."/>
            <person name="Masuda S."/>
            <person name="Ishii T."/>
            <person name="Shirasu K."/>
            <person name="Hoshino A."/>
            <person name="Arita M."/>
        </authorList>
    </citation>
    <scope>NUCLEOTIDE SEQUENCE</scope>
    <source>
        <strain evidence="1">Hamamatsu line</strain>
    </source>
</reference>
<evidence type="ECO:0000313" key="1">
    <source>
        <dbReference type="EMBL" id="GMJ00099.1"/>
    </source>
</evidence>
<dbReference type="EMBL" id="BSYR01000035">
    <property type="protein sequence ID" value="GMJ00099.1"/>
    <property type="molecule type" value="Genomic_DNA"/>
</dbReference>
<comment type="caution">
    <text evidence="1">The sequence shown here is derived from an EMBL/GenBank/DDBJ whole genome shotgun (WGS) entry which is preliminary data.</text>
</comment>
<proteinExistence type="predicted"/>
<dbReference type="OrthoDB" id="744564at2759"/>
<dbReference type="AlphaFoldDB" id="A0A9W7MFQ8"/>
<accession>A0A9W7MFQ8</accession>
<dbReference type="PANTHER" id="PTHR47885:SF1">
    <property type="entry name" value="AP-5 COMPLEX SUBUNIT ZETA-1"/>
    <property type="match status" value="1"/>
</dbReference>
<dbReference type="Proteomes" id="UP001165190">
    <property type="component" value="Unassembled WGS sequence"/>
</dbReference>